<dbReference type="InterPro" id="IPR017896">
    <property type="entry name" value="4Fe4S_Fe-S-bd"/>
</dbReference>
<dbReference type="InterPro" id="IPR007197">
    <property type="entry name" value="rSAM"/>
</dbReference>
<dbReference type="InterPro" id="IPR058240">
    <property type="entry name" value="rSAM_sf"/>
</dbReference>
<dbReference type="InterPro" id="IPR012839">
    <property type="entry name" value="Organic_radical_activase"/>
</dbReference>
<dbReference type="SUPFAM" id="SSF102114">
    <property type="entry name" value="Radical SAM enzymes"/>
    <property type="match status" value="1"/>
</dbReference>
<name>A0A842YP67_METTF</name>
<dbReference type="SFLD" id="SFLDG01066">
    <property type="entry name" value="organic_radical-activating_enz"/>
    <property type="match status" value="1"/>
</dbReference>
<dbReference type="EMBL" id="QKOF01000003">
    <property type="protein sequence ID" value="MBE2899515.1"/>
    <property type="molecule type" value="Genomic_DNA"/>
</dbReference>
<sequence>MVVTVDELLITGIQRFSVHDGPGIRTTVFLKGCTLRCPWCCNPENIRGEPEVYFKAEKCIGCLECVRRCSFLDKPGDIFRFPEHLECAGSCPSAAMGVYGEVKGADDVAEVILRDLDYYISSGGGVTFSGGEPLLQAEAILKVTSRTGDVHTAVETSLFAPMESVGRLRGEVDLFIVDVKILDEARCREVTGGDLEVFRRNLEGLSDERVLIRFPAVKPYTFNRENIRALIRFLKESGVDYIEVLGIHRLGLEKYRSLNLQMPEFSAPRDDEIKKLKWLLEKESIRMNYLKI</sequence>
<dbReference type="GO" id="GO:0051539">
    <property type="term" value="F:4 iron, 4 sulfur cluster binding"/>
    <property type="evidence" value="ECO:0007669"/>
    <property type="project" value="UniProtKB-KW"/>
</dbReference>
<feature type="domain" description="4Fe-4S ferredoxin-type" evidence="9">
    <location>
        <begin position="50"/>
        <end position="69"/>
    </location>
</feature>
<evidence type="ECO:0000313" key="12">
    <source>
        <dbReference type="Proteomes" id="UP000646659"/>
    </source>
</evidence>
<dbReference type="PROSITE" id="PS51379">
    <property type="entry name" value="4FE4S_FER_2"/>
    <property type="match status" value="1"/>
</dbReference>
<organism evidence="11 12">
    <name type="scientific">Methanothermobacter thermautotrophicus</name>
    <name type="common">Methanobacterium thermoformicicum</name>
    <dbReference type="NCBI Taxonomy" id="145262"/>
    <lineage>
        <taxon>Archaea</taxon>
        <taxon>Methanobacteriati</taxon>
        <taxon>Methanobacteriota</taxon>
        <taxon>Methanomada group</taxon>
        <taxon>Methanobacteria</taxon>
        <taxon>Methanobacteriales</taxon>
        <taxon>Methanobacteriaceae</taxon>
        <taxon>Methanothermobacter</taxon>
    </lineage>
</organism>
<dbReference type="PROSITE" id="PS01087">
    <property type="entry name" value="RADICAL_ACTIVATING"/>
    <property type="match status" value="1"/>
</dbReference>
<dbReference type="SUPFAM" id="SSF54862">
    <property type="entry name" value="4Fe-4S ferredoxins"/>
    <property type="match status" value="1"/>
</dbReference>
<keyword evidence="3" id="KW-0004">4Fe-4S</keyword>
<dbReference type="PIRSF" id="PIRSF000371">
    <property type="entry name" value="PFL_act_enz"/>
    <property type="match status" value="1"/>
</dbReference>
<dbReference type="GO" id="GO:0046872">
    <property type="term" value="F:metal ion binding"/>
    <property type="evidence" value="ECO:0007669"/>
    <property type="project" value="UniProtKB-KW"/>
</dbReference>
<dbReference type="InterPro" id="IPR013785">
    <property type="entry name" value="Aldolase_TIM"/>
</dbReference>
<evidence type="ECO:0000256" key="4">
    <source>
        <dbReference type="ARBA" id="ARBA00022691"/>
    </source>
</evidence>
<dbReference type="PANTHER" id="PTHR30352:SF4">
    <property type="entry name" value="PYRUVATE FORMATE-LYASE 2-ACTIVATING ENZYME"/>
    <property type="match status" value="1"/>
</dbReference>
<feature type="domain" description="Radical SAM core" evidence="10">
    <location>
        <begin position="19"/>
        <end position="286"/>
    </location>
</feature>
<proteinExistence type="inferred from homology"/>
<evidence type="ECO:0000256" key="8">
    <source>
        <dbReference type="ARBA" id="ARBA00023014"/>
    </source>
</evidence>
<evidence type="ECO:0000256" key="6">
    <source>
        <dbReference type="ARBA" id="ARBA00023002"/>
    </source>
</evidence>
<dbReference type="Gene3D" id="3.20.20.70">
    <property type="entry name" value="Aldolase class I"/>
    <property type="match status" value="1"/>
</dbReference>
<comment type="cofactor">
    <cofactor evidence="1">
        <name>[4Fe-4S] cluster</name>
        <dbReference type="ChEBI" id="CHEBI:49883"/>
    </cofactor>
</comment>
<comment type="similarity">
    <text evidence="2">Belongs to the organic radical-activating enzymes family.</text>
</comment>
<keyword evidence="4" id="KW-0949">S-adenosyl-L-methionine</keyword>
<keyword evidence="6" id="KW-0560">Oxidoreductase</keyword>
<dbReference type="InterPro" id="IPR040074">
    <property type="entry name" value="BssD/PflA/YjjW"/>
</dbReference>
<evidence type="ECO:0000259" key="9">
    <source>
        <dbReference type="PROSITE" id="PS51379"/>
    </source>
</evidence>
<keyword evidence="5" id="KW-0479">Metal-binding</keyword>
<comment type="caution">
    <text evidence="11">The sequence shown here is derived from an EMBL/GenBank/DDBJ whole genome shotgun (WGS) entry which is preliminary data.</text>
</comment>
<evidence type="ECO:0000259" key="10">
    <source>
        <dbReference type="PROSITE" id="PS51918"/>
    </source>
</evidence>
<accession>A0A842YP67</accession>
<dbReference type="NCBIfam" id="TIGR02494">
    <property type="entry name" value="PFLE_PFLC"/>
    <property type="match status" value="1"/>
</dbReference>
<keyword evidence="8" id="KW-0411">Iron-sulfur</keyword>
<evidence type="ECO:0000256" key="3">
    <source>
        <dbReference type="ARBA" id="ARBA00022485"/>
    </source>
</evidence>
<reference evidence="11" key="1">
    <citation type="submission" date="2018-06" db="EMBL/GenBank/DDBJ databases">
        <title>Draft genome sequence of Methanothermobacter thermautotrophicus Strain WHS, a thermophilic, hydrogenotrophic methanogen isolated from Washburn Hot Springs in Yellowstone National Park, USA.</title>
        <authorList>
            <person name="Mckay L.J."/>
            <person name="Klingelsmith K."/>
            <person name="Inskeep W.P."/>
            <person name="Fields M.W."/>
        </authorList>
    </citation>
    <scope>NUCLEOTIDE SEQUENCE</scope>
    <source>
        <strain evidence="11">WHS</strain>
    </source>
</reference>
<evidence type="ECO:0000256" key="2">
    <source>
        <dbReference type="ARBA" id="ARBA00009777"/>
    </source>
</evidence>
<dbReference type="SFLD" id="SFLDG01118">
    <property type="entry name" value="activating_enzymes__group_2"/>
    <property type="match status" value="1"/>
</dbReference>
<evidence type="ECO:0000256" key="1">
    <source>
        <dbReference type="ARBA" id="ARBA00001966"/>
    </source>
</evidence>
<dbReference type="Pfam" id="PF04055">
    <property type="entry name" value="Radical_SAM"/>
    <property type="match status" value="1"/>
</dbReference>
<evidence type="ECO:0008006" key="13">
    <source>
        <dbReference type="Google" id="ProtNLM"/>
    </source>
</evidence>
<dbReference type="PROSITE" id="PS51918">
    <property type="entry name" value="RADICAL_SAM"/>
    <property type="match status" value="1"/>
</dbReference>
<evidence type="ECO:0000256" key="7">
    <source>
        <dbReference type="ARBA" id="ARBA00023004"/>
    </source>
</evidence>
<dbReference type="InterPro" id="IPR034457">
    <property type="entry name" value="Organic_radical-activating"/>
</dbReference>
<dbReference type="AlphaFoldDB" id="A0A842YP67"/>
<dbReference type="InterPro" id="IPR001989">
    <property type="entry name" value="Radical_activat_CS"/>
</dbReference>
<gene>
    <name evidence="11" type="ORF">DNK57_01550</name>
</gene>
<evidence type="ECO:0000313" key="11">
    <source>
        <dbReference type="EMBL" id="MBE2899515.1"/>
    </source>
</evidence>
<evidence type="ECO:0000256" key="5">
    <source>
        <dbReference type="ARBA" id="ARBA00022723"/>
    </source>
</evidence>
<protein>
    <recommendedName>
        <fullName evidence="13">Glycyl-radical enzyme activating protein</fullName>
    </recommendedName>
</protein>
<dbReference type="GO" id="GO:0016491">
    <property type="term" value="F:oxidoreductase activity"/>
    <property type="evidence" value="ECO:0007669"/>
    <property type="project" value="UniProtKB-KW"/>
</dbReference>
<dbReference type="Proteomes" id="UP000646659">
    <property type="component" value="Unassembled WGS sequence"/>
</dbReference>
<dbReference type="PANTHER" id="PTHR30352">
    <property type="entry name" value="PYRUVATE FORMATE-LYASE-ACTIVATING ENZYME"/>
    <property type="match status" value="1"/>
</dbReference>
<keyword evidence="7" id="KW-0408">Iron</keyword>
<dbReference type="SFLD" id="SFLDS00029">
    <property type="entry name" value="Radical_SAM"/>
    <property type="match status" value="1"/>
</dbReference>